<evidence type="ECO:0000313" key="2">
    <source>
        <dbReference type="EMBL" id="RWQ93025.1"/>
    </source>
</evidence>
<keyword evidence="3" id="KW-1185">Reference proteome</keyword>
<dbReference type="GeneID" id="39602386"/>
<feature type="compositionally biased region" description="Low complexity" evidence="1">
    <location>
        <begin position="49"/>
        <end position="58"/>
    </location>
</feature>
<dbReference type="InterPro" id="IPR021833">
    <property type="entry name" value="DUF3425"/>
</dbReference>
<feature type="region of interest" description="Disordered" evidence="1">
    <location>
        <begin position="1"/>
        <end position="65"/>
    </location>
</feature>
<dbReference type="Pfam" id="PF11905">
    <property type="entry name" value="DUF3425"/>
    <property type="match status" value="1"/>
</dbReference>
<accession>A0A443HMI4</accession>
<reference evidence="2 3" key="1">
    <citation type="journal article" date="2018" name="Front. Microbiol.">
        <title>Genomic and genetic insights into a cosmopolitan fungus, Paecilomyces variotii (Eurotiales).</title>
        <authorList>
            <person name="Urquhart A.S."/>
            <person name="Mondo S.J."/>
            <person name="Makela M.R."/>
            <person name="Hane J.K."/>
            <person name="Wiebenga A."/>
            <person name="He G."/>
            <person name="Mihaltcheva S."/>
            <person name="Pangilinan J."/>
            <person name="Lipzen A."/>
            <person name="Barry K."/>
            <person name="de Vries R.P."/>
            <person name="Grigoriev I.V."/>
            <person name="Idnurm A."/>
        </authorList>
    </citation>
    <scope>NUCLEOTIDE SEQUENCE [LARGE SCALE GENOMIC DNA]</scope>
    <source>
        <strain evidence="2 3">CBS 101075</strain>
    </source>
</reference>
<evidence type="ECO:0008006" key="4">
    <source>
        <dbReference type="Google" id="ProtNLM"/>
    </source>
</evidence>
<protein>
    <recommendedName>
        <fullName evidence="4">BZIP domain-containing protein</fullName>
    </recommendedName>
</protein>
<dbReference type="VEuPathDB" id="FungiDB:C8Q69DRAFT_509602"/>
<dbReference type="EMBL" id="RCNU01000011">
    <property type="protein sequence ID" value="RWQ93025.1"/>
    <property type="molecule type" value="Genomic_DNA"/>
</dbReference>
<organism evidence="2 3">
    <name type="scientific">Byssochlamys spectabilis</name>
    <name type="common">Paecilomyces variotii</name>
    <dbReference type="NCBI Taxonomy" id="264951"/>
    <lineage>
        <taxon>Eukaryota</taxon>
        <taxon>Fungi</taxon>
        <taxon>Dikarya</taxon>
        <taxon>Ascomycota</taxon>
        <taxon>Pezizomycotina</taxon>
        <taxon>Eurotiomycetes</taxon>
        <taxon>Eurotiomycetidae</taxon>
        <taxon>Eurotiales</taxon>
        <taxon>Thermoascaceae</taxon>
        <taxon>Paecilomyces</taxon>
    </lineage>
</organism>
<dbReference type="RefSeq" id="XP_028482670.1">
    <property type="nucleotide sequence ID" value="XM_028633109.1"/>
</dbReference>
<comment type="caution">
    <text evidence="2">The sequence shown here is derived from an EMBL/GenBank/DDBJ whole genome shotgun (WGS) entry which is preliminary data.</text>
</comment>
<evidence type="ECO:0000256" key="1">
    <source>
        <dbReference type="SAM" id="MobiDB-lite"/>
    </source>
</evidence>
<dbReference type="PANTHER" id="PTHR38116">
    <property type="entry name" value="CHROMOSOME 7, WHOLE GENOME SHOTGUN SEQUENCE"/>
    <property type="match status" value="1"/>
</dbReference>
<feature type="compositionally biased region" description="Basic and acidic residues" evidence="1">
    <location>
        <begin position="18"/>
        <end position="31"/>
    </location>
</feature>
<name>A0A443HMI4_BYSSP</name>
<sequence length="232" mass="26441">MVRPDADDVGDDNWYRIQDPRLRKRVQDRLAQRARRRRLAESKKRDGSTRQSSSSSKDSINDTEHRSLSIEIYRPSPAVTGGSLQDQDLLEVPRSPSFCQVLIPTSDPSRRVCNQVPITVYAALWENGAMMGLSCSTSVPARSSSAGSHIPEPLQPTSLQLTTIHPLWIDRFPFPRMRDNTIMLLGLIQEDDFLRDLFCMDSFEIKPGGAPWDPTAWKIGKNFQEKWGYLFY</sequence>
<dbReference type="Proteomes" id="UP000283841">
    <property type="component" value="Unassembled WGS sequence"/>
</dbReference>
<dbReference type="AlphaFoldDB" id="A0A443HMI4"/>
<dbReference type="PANTHER" id="PTHR38116:SF1">
    <property type="entry name" value="BZIP DOMAIN-CONTAINING PROTEIN"/>
    <property type="match status" value="1"/>
</dbReference>
<feature type="compositionally biased region" description="Basic and acidic residues" evidence="1">
    <location>
        <begin position="39"/>
        <end position="48"/>
    </location>
</feature>
<proteinExistence type="predicted"/>
<gene>
    <name evidence="2" type="ORF">C8Q69DRAFT_509602</name>
</gene>
<evidence type="ECO:0000313" key="3">
    <source>
        <dbReference type="Proteomes" id="UP000283841"/>
    </source>
</evidence>